<evidence type="ECO:0000313" key="1">
    <source>
        <dbReference type="EMBL" id="QHT30465.1"/>
    </source>
</evidence>
<organism evidence="1">
    <name type="scientific">viral metagenome</name>
    <dbReference type="NCBI Taxonomy" id="1070528"/>
    <lineage>
        <taxon>unclassified sequences</taxon>
        <taxon>metagenomes</taxon>
        <taxon>organismal metagenomes</taxon>
    </lineage>
</organism>
<reference evidence="1" key="1">
    <citation type="journal article" date="2020" name="Nature">
        <title>Giant virus diversity and host interactions through global metagenomics.</title>
        <authorList>
            <person name="Schulz F."/>
            <person name="Roux S."/>
            <person name="Paez-Espino D."/>
            <person name="Jungbluth S."/>
            <person name="Walsh D.A."/>
            <person name="Denef V.J."/>
            <person name="McMahon K.D."/>
            <person name="Konstantinidis K.T."/>
            <person name="Eloe-Fadrosh E.A."/>
            <person name="Kyrpides N.C."/>
            <person name="Woyke T."/>
        </authorList>
    </citation>
    <scope>NUCLEOTIDE SEQUENCE</scope>
    <source>
        <strain evidence="1">GVMAG-M-3300009151-35</strain>
    </source>
</reference>
<name>A0A6C0ET51_9ZZZZ</name>
<dbReference type="AlphaFoldDB" id="A0A6C0ET51"/>
<sequence length="29" mass="3377">MTSNYIYSCINLIILNLYINLNIISTINE</sequence>
<protein>
    <submittedName>
        <fullName evidence="1">Uncharacterized protein</fullName>
    </submittedName>
</protein>
<dbReference type="EMBL" id="MN738902">
    <property type="protein sequence ID" value="QHT30465.1"/>
    <property type="molecule type" value="Genomic_DNA"/>
</dbReference>
<accession>A0A6C0ET51</accession>
<proteinExistence type="predicted"/>